<reference evidence="2" key="1">
    <citation type="submission" date="2020-01" db="EMBL/GenBank/DDBJ databases">
        <authorList>
            <consortium name="DOE Joint Genome Institute"/>
            <person name="Haridas S."/>
            <person name="Albert R."/>
            <person name="Binder M."/>
            <person name="Bloem J."/>
            <person name="Labutti K."/>
            <person name="Salamov A."/>
            <person name="Andreopoulos B."/>
            <person name="Baker S.E."/>
            <person name="Barry K."/>
            <person name="Bills G."/>
            <person name="Bluhm B.H."/>
            <person name="Cannon C."/>
            <person name="Castanera R."/>
            <person name="Culley D.E."/>
            <person name="Daum C."/>
            <person name="Ezra D."/>
            <person name="Gonzalez J.B."/>
            <person name="Henrissat B."/>
            <person name="Kuo A."/>
            <person name="Liang C."/>
            <person name="Lipzen A."/>
            <person name="Lutzoni F."/>
            <person name="Magnuson J."/>
            <person name="Mondo S."/>
            <person name="Nolan M."/>
            <person name="Ohm R."/>
            <person name="Pangilinan J."/>
            <person name="Park H.-J."/>
            <person name="Ramirez L."/>
            <person name="Alfaro M."/>
            <person name="Sun H."/>
            <person name="Tritt A."/>
            <person name="Yoshinaga Y."/>
            <person name="Zwiers L.-H."/>
            <person name="Turgeon B.G."/>
            <person name="Goodwin S.B."/>
            <person name="Spatafora J.W."/>
            <person name="Crous P.W."/>
            <person name="Grigoriev I.V."/>
        </authorList>
    </citation>
    <scope>NUCLEOTIDE SEQUENCE</scope>
    <source>
        <strain evidence="2">P77</strain>
    </source>
</reference>
<feature type="compositionally biased region" description="Polar residues" evidence="1">
    <location>
        <begin position="317"/>
        <end position="332"/>
    </location>
</feature>
<evidence type="ECO:0000313" key="3">
    <source>
        <dbReference type="Proteomes" id="UP000800040"/>
    </source>
</evidence>
<feature type="region of interest" description="Disordered" evidence="1">
    <location>
        <begin position="174"/>
        <end position="350"/>
    </location>
</feature>
<dbReference type="OrthoDB" id="506431at2759"/>
<dbReference type="EMBL" id="ML975255">
    <property type="protein sequence ID" value="KAF1838083.1"/>
    <property type="molecule type" value="Genomic_DNA"/>
</dbReference>
<proteinExistence type="predicted"/>
<evidence type="ECO:0000256" key="1">
    <source>
        <dbReference type="SAM" id="MobiDB-lite"/>
    </source>
</evidence>
<name>A0A6A5KWR7_9PLEO</name>
<accession>A0A6A5KWR7</accession>
<keyword evidence="3" id="KW-1185">Reference proteome</keyword>
<feature type="region of interest" description="Disordered" evidence="1">
    <location>
        <begin position="71"/>
        <end position="119"/>
    </location>
</feature>
<feature type="compositionally biased region" description="Low complexity" evidence="1">
    <location>
        <begin position="82"/>
        <end position="101"/>
    </location>
</feature>
<feature type="region of interest" description="Disordered" evidence="1">
    <location>
        <begin position="362"/>
        <end position="424"/>
    </location>
</feature>
<feature type="region of interest" description="Disordered" evidence="1">
    <location>
        <begin position="38"/>
        <end position="59"/>
    </location>
</feature>
<feature type="compositionally biased region" description="Low complexity" evidence="1">
    <location>
        <begin position="405"/>
        <end position="415"/>
    </location>
</feature>
<feature type="compositionally biased region" description="Polar residues" evidence="1">
    <location>
        <begin position="362"/>
        <end position="388"/>
    </location>
</feature>
<gene>
    <name evidence="2" type="ORF">BDW02DRAFT_489780</name>
</gene>
<feature type="compositionally biased region" description="Low complexity" evidence="1">
    <location>
        <begin position="232"/>
        <end position="242"/>
    </location>
</feature>
<feature type="compositionally biased region" description="Polar residues" evidence="1">
    <location>
        <begin position="268"/>
        <end position="277"/>
    </location>
</feature>
<evidence type="ECO:0000313" key="2">
    <source>
        <dbReference type="EMBL" id="KAF1838083.1"/>
    </source>
</evidence>
<protein>
    <submittedName>
        <fullName evidence="2">Uncharacterized protein</fullName>
    </submittedName>
</protein>
<feature type="compositionally biased region" description="Low complexity" evidence="1">
    <location>
        <begin position="293"/>
        <end position="303"/>
    </location>
</feature>
<organism evidence="2 3">
    <name type="scientific">Decorospora gaudefroyi</name>
    <dbReference type="NCBI Taxonomy" id="184978"/>
    <lineage>
        <taxon>Eukaryota</taxon>
        <taxon>Fungi</taxon>
        <taxon>Dikarya</taxon>
        <taxon>Ascomycota</taxon>
        <taxon>Pezizomycotina</taxon>
        <taxon>Dothideomycetes</taxon>
        <taxon>Pleosporomycetidae</taxon>
        <taxon>Pleosporales</taxon>
        <taxon>Pleosporineae</taxon>
        <taxon>Pleosporaceae</taxon>
        <taxon>Decorospora</taxon>
    </lineage>
</organism>
<dbReference type="Proteomes" id="UP000800040">
    <property type="component" value="Unassembled WGS sequence"/>
</dbReference>
<sequence>MAWFMRGVQSAVFHYASCAPCTGYTDGRKRQKAAKAARKARERLTLEQPDAYHHPEPTGTNIYWHEEIAMGPGPPPRRTRRTNTGTTGTTGSTRGITTRGTQSSALSKGGSSMDVDQGGDMRMSDDTLEAEDETWNHKRYQREDEDLWGLDESSMPRVHNVSTSSVADGGFQLRRPATSRSESYYTARAPPVNELHPPVVSLPSPDPSENRWMLQPPPKASVMAGKERASNRSRSGSGASSRVELSLGRQVSTRQMMHKLERGETPEGPSTSPTGSYFNLAVGQGQRHDRCRTPQARPPSATSSRRRKRMDNAMARTDTNPTRQSSGDSSDTIVKGKPAPGSAAIPELKVIRVRQSRPALSTVLSSNSGAHQISSVSSHTNNRPSSDENALPVPETPSPVHHRFTTTSISSSTPSYMKRREPLNSSDVSSLNCLQELVSPRALLKSRFVSAPLVEAKIRLPPSEEDMAARARQDWSWGEEQEEIVRVPFDRNFGPPERDPRFRWSVDF</sequence>
<feature type="compositionally biased region" description="Basic and acidic residues" evidence="1">
    <location>
        <begin position="42"/>
        <end position="56"/>
    </location>
</feature>
<dbReference type="AlphaFoldDB" id="A0A6A5KWR7"/>